<accession>A0A5B8XQV6</accession>
<dbReference type="KEGG" id="bbae:FRD01_08975"/>
<dbReference type="SUPFAM" id="SSF69318">
    <property type="entry name" value="Integrin alpha N-terminal domain"/>
    <property type="match status" value="1"/>
</dbReference>
<sequence>MKDEQQKLGLTLVLLLILATACEKPTAPPEPPAPTAPTAPQKGADIFEWAAGAKMVAAADLNADQKDEWVVATPNELRVVDSAGVVLATTKIQGGPQVLTTVQIDNQDKIVLATGLTVERREAQARVELFELKGGKLVSDTIWEMGPAAQRQEIATVVQRADGRLLIAHYKTRFEVEARTARRAGTQWEFEPLGAFRMAAAWAVGNLNADPIEDVFVGTIYGSAGVEPGGAFQLNPDGTRVPIETVRGVRALEFVEFPNEAPFVAFADGWHQKYRDNAEPRLSVLTSEGSSLSAKPLHVFEDELDFVVWEITPDPKTKSLLARTNTALYRVGINGESTRLASGVEDAALNSDGEILVVGAVPQVLESK</sequence>
<protein>
    <recommendedName>
        <fullName evidence="3">BIG2 domain-containing protein</fullName>
    </recommendedName>
</protein>
<keyword evidence="2" id="KW-1185">Reference proteome</keyword>
<name>A0A5B8XQV6_9DELT</name>
<proteinExistence type="predicted"/>
<gene>
    <name evidence="1" type="ORF">FRD01_08975</name>
</gene>
<dbReference type="EMBL" id="CP042467">
    <property type="protein sequence ID" value="QED27368.1"/>
    <property type="molecule type" value="Genomic_DNA"/>
</dbReference>
<dbReference type="InterPro" id="IPR028994">
    <property type="entry name" value="Integrin_alpha_N"/>
</dbReference>
<dbReference type="RefSeq" id="WP_146959053.1">
    <property type="nucleotide sequence ID" value="NZ_CP042467.1"/>
</dbReference>
<reference evidence="1 2" key="1">
    <citation type="submission" date="2019-08" db="EMBL/GenBank/DDBJ databases">
        <authorList>
            <person name="Liang Q."/>
        </authorList>
    </citation>
    <scope>NUCLEOTIDE SEQUENCE [LARGE SCALE GENOMIC DNA]</scope>
    <source>
        <strain evidence="1 2">V1718</strain>
    </source>
</reference>
<evidence type="ECO:0008006" key="3">
    <source>
        <dbReference type="Google" id="ProtNLM"/>
    </source>
</evidence>
<dbReference type="AlphaFoldDB" id="A0A5B8XQV6"/>
<evidence type="ECO:0000313" key="2">
    <source>
        <dbReference type="Proteomes" id="UP000321595"/>
    </source>
</evidence>
<organism evidence="1 2">
    <name type="scientific">Microvenator marinus</name>
    <dbReference type="NCBI Taxonomy" id="2600177"/>
    <lineage>
        <taxon>Bacteria</taxon>
        <taxon>Deltaproteobacteria</taxon>
        <taxon>Bradymonadales</taxon>
        <taxon>Microvenatoraceae</taxon>
        <taxon>Microvenator</taxon>
    </lineage>
</organism>
<dbReference type="Proteomes" id="UP000321595">
    <property type="component" value="Chromosome"/>
</dbReference>
<evidence type="ECO:0000313" key="1">
    <source>
        <dbReference type="EMBL" id="QED27368.1"/>
    </source>
</evidence>
<dbReference type="PROSITE" id="PS51257">
    <property type="entry name" value="PROKAR_LIPOPROTEIN"/>
    <property type="match status" value="1"/>
</dbReference>